<dbReference type="RefSeq" id="WP_109265599.1">
    <property type="nucleotide sequence ID" value="NZ_QEWP01000017.1"/>
</dbReference>
<gene>
    <name evidence="1" type="ORF">DDZ16_16575</name>
</gene>
<dbReference type="AlphaFoldDB" id="A0A2U2B5A6"/>
<sequence length="475" mass="55580">MSYPLHFFDEMVGELISATYTIAPPQIIKEKLIADKIEIEGRRVLRILRSEFYSSIENQHRSVYFEKVLKRLLTLKQELEELIKESQNTYITFGPSISKIFPELENFYSLYTQIHSFICIILVEFELTYEWVDKEKAIEYGVHLLYEDDLQNDFKKMVEVLEKDLPIPEDITFIYSFDKSHLDFFKSLTPKIHSRDQVSQIKEVINLFRIDSHMEFGEYVKKFIHDYIVFNEDSGLSFFYQVALAFLKGELKEIKEDGKRLDFILDFMLHTNLASDLTLKFISQELQLLEMSESEERVVGGLKWFRQKLEGIKETPRYQKFNISRINKIEKSTLDDAFLILEGYFERYGMDTDEKESLAQSVESSQSSNAEPKQIRLLEADSKKYLSEKIDYNGTADSLGLLFALFFESGLIKSKNQKARVARILSVSFNANDDSFGYDTILKAFKDPLSNQKSVKYIQEKLHEIKVQLAQLKAK</sequence>
<comment type="caution">
    <text evidence="1">The sequence shown here is derived from an EMBL/GenBank/DDBJ whole genome shotgun (WGS) entry which is preliminary data.</text>
</comment>
<name>A0A2U2B5A6_9BACT</name>
<organism evidence="1 2">
    <name type="scientific">Marinilabilia rubra</name>
    <dbReference type="NCBI Taxonomy" id="2162893"/>
    <lineage>
        <taxon>Bacteria</taxon>
        <taxon>Pseudomonadati</taxon>
        <taxon>Bacteroidota</taxon>
        <taxon>Bacteroidia</taxon>
        <taxon>Marinilabiliales</taxon>
        <taxon>Marinilabiliaceae</taxon>
        <taxon>Marinilabilia</taxon>
    </lineage>
</organism>
<reference evidence="1 2" key="1">
    <citation type="submission" date="2018-05" db="EMBL/GenBank/DDBJ databases">
        <title>Marinilabilia rubrum sp. nov., isolated from saltern sediment.</title>
        <authorList>
            <person name="Zhang R."/>
        </authorList>
    </citation>
    <scope>NUCLEOTIDE SEQUENCE [LARGE SCALE GENOMIC DNA]</scope>
    <source>
        <strain evidence="1 2">WTE16</strain>
    </source>
</reference>
<proteinExistence type="predicted"/>
<dbReference type="Proteomes" id="UP000244956">
    <property type="component" value="Unassembled WGS sequence"/>
</dbReference>
<evidence type="ECO:0000313" key="1">
    <source>
        <dbReference type="EMBL" id="PWD98248.1"/>
    </source>
</evidence>
<protein>
    <submittedName>
        <fullName evidence="1">Uncharacterized protein</fullName>
    </submittedName>
</protein>
<dbReference type="EMBL" id="QEWP01000017">
    <property type="protein sequence ID" value="PWD98248.1"/>
    <property type="molecule type" value="Genomic_DNA"/>
</dbReference>
<evidence type="ECO:0000313" key="2">
    <source>
        <dbReference type="Proteomes" id="UP000244956"/>
    </source>
</evidence>
<accession>A0A2U2B5A6</accession>
<keyword evidence="2" id="KW-1185">Reference proteome</keyword>